<comment type="caution">
    <text evidence="1">The sequence shown here is derived from an EMBL/GenBank/DDBJ whole genome shotgun (WGS) entry which is preliminary data.</text>
</comment>
<name>X0S2S5_9ZZZZ</name>
<feature type="non-terminal residue" evidence="1">
    <location>
        <position position="77"/>
    </location>
</feature>
<dbReference type="EMBL" id="BARS01005237">
    <property type="protein sequence ID" value="GAF70247.1"/>
    <property type="molecule type" value="Genomic_DNA"/>
</dbReference>
<gene>
    <name evidence="1" type="ORF">S01H1_10253</name>
</gene>
<sequence>MASALHSVWAIDLGNSCLKVLRLSRTETGVEVIGFENIQHGKILTGGGVKPAERDELIALSLRQFVRQNDLGTDAVV</sequence>
<accession>X0S2S5</accession>
<evidence type="ECO:0000313" key="1">
    <source>
        <dbReference type="EMBL" id="GAF70247.1"/>
    </source>
</evidence>
<dbReference type="AlphaFoldDB" id="X0S2S5"/>
<reference evidence="1" key="1">
    <citation type="journal article" date="2014" name="Front. Microbiol.">
        <title>High frequency of phylogenetically diverse reductive dehalogenase-homologous genes in deep subseafloor sedimentary metagenomes.</title>
        <authorList>
            <person name="Kawai M."/>
            <person name="Futagami T."/>
            <person name="Toyoda A."/>
            <person name="Takaki Y."/>
            <person name="Nishi S."/>
            <person name="Hori S."/>
            <person name="Arai W."/>
            <person name="Tsubouchi T."/>
            <person name="Morono Y."/>
            <person name="Uchiyama I."/>
            <person name="Ito T."/>
            <person name="Fujiyama A."/>
            <person name="Inagaki F."/>
            <person name="Takami H."/>
        </authorList>
    </citation>
    <scope>NUCLEOTIDE SEQUENCE</scope>
    <source>
        <strain evidence="1">Expedition CK06-06</strain>
    </source>
</reference>
<organism evidence="1">
    <name type="scientific">marine sediment metagenome</name>
    <dbReference type="NCBI Taxonomy" id="412755"/>
    <lineage>
        <taxon>unclassified sequences</taxon>
        <taxon>metagenomes</taxon>
        <taxon>ecological metagenomes</taxon>
    </lineage>
</organism>
<proteinExistence type="predicted"/>
<protein>
    <submittedName>
        <fullName evidence="1">Uncharacterized protein</fullName>
    </submittedName>
</protein>